<dbReference type="SMART" id="SM00456">
    <property type="entry name" value="WW"/>
    <property type="match status" value="2"/>
</dbReference>
<evidence type="ECO:0000256" key="9">
    <source>
        <dbReference type="SAM" id="MobiDB-lite"/>
    </source>
</evidence>
<evidence type="ECO:0000259" key="11">
    <source>
        <dbReference type="PROSITE" id="PS50020"/>
    </source>
</evidence>
<name>A0A1I8IPB3_9PLAT</name>
<dbReference type="Gene3D" id="3.90.1750.10">
    <property type="entry name" value="Hect, E3 ligase catalytic domains"/>
    <property type="match status" value="1"/>
</dbReference>
<evidence type="ECO:0000313" key="14">
    <source>
        <dbReference type="WBParaSite" id="maker-uti_cns_0014982-snap-gene-0.3-mRNA-1"/>
    </source>
</evidence>
<dbReference type="GO" id="GO:0030514">
    <property type="term" value="P:negative regulation of BMP signaling pathway"/>
    <property type="evidence" value="ECO:0007669"/>
    <property type="project" value="TreeGrafter"/>
</dbReference>
<evidence type="ECO:0000256" key="2">
    <source>
        <dbReference type="ARBA" id="ARBA00004906"/>
    </source>
</evidence>
<accession>A0A1I8IPB3</accession>
<evidence type="ECO:0000256" key="3">
    <source>
        <dbReference type="ARBA" id="ARBA00012485"/>
    </source>
</evidence>
<dbReference type="InterPro" id="IPR000569">
    <property type="entry name" value="HECT_dom"/>
</dbReference>
<dbReference type="InterPro" id="IPR035892">
    <property type="entry name" value="C2_domain_sf"/>
</dbReference>
<dbReference type="Gene3D" id="3.30.2410.10">
    <property type="entry name" value="Hect, E3 ligase catalytic domain"/>
    <property type="match status" value="1"/>
</dbReference>
<dbReference type="GO" id="GO:0051049">
    <property type="term" value="P:regulation of transport"/>
    <property type="evidence" value="ECO:0007669"/>
    <property type="project" value="UniProtKB-ARBA"/>
</dbReference>
<evidence type="ECO:0000259" key="12">
    <source>
        <dbReference type="PROSITE" id="PS50237"/>
    </source>
</evidence>
<dbReference type="GO" id="GO:0016567">
    <property type="term" value="P:protein ubiquitination"/>
    <property type="evidence" value="ECO:0007669"/>
    <property type="project" value="UniProtKB-UniPathway"/>
</dbReference>
<dbReference type="Gene3D" id="3.30.2160.10">
    <property type="entry name" value="Hect, E3 ligase catalytic domain"/>
    <property type="match status" value="1"/>
</dbReference>
<dbReference type="PANTHER" id="PTHR11254:SF395">
    <property type="entry name" value="E3 UBIQUITIN-PROTEIN LIGASE SMURF1"/>
    <property type="match status" value="1"/>
</dbReference>
<evidence type="ECO:0000259" key="10">
    <source>
        <dbReference type="PROSITE" id="PS50004"/>
    </source>
</evidence>
<comment type="catalytic activity">
    <reaction evidence="1">
        <text>S-ubiquitinyl-[E2 ubiquitin-conjugating enzyme]-L-cysteine + [acceptor protein]-L-lysine = [E2 ubiquitin-conjugating enzyme]-L-cysteine + N(6)-ubiquitinyl-[acceptor protein]-L-lysine.</text>
        <dbReference type="EC" id="2.3.2.26"/>
    </reaction>
</comment>
<feature type="domain" description="C2" evidence="10">
    <location>
        <begin position="1"/>
        <end position="114"/>
    </location>
</feature>
<dbReference type="Pfam" id="PF00168">
    <property type="entry name" value="C2"/>
    <property type="match status" value="1"/>
</dbReference>
<dbReference type="Pfam" id="PF00632">
    <property type="entry name" value="HECT"/>
    <property type="match status" value="1"/>
</dbReference>
<evidence type="ECO:0000256" key="7">
    <source>
        <dbReference type="PIRSR" id="PIRSR001569-1"/>
    </source>
</evidence>
<dbReference type="SUPFAM" id="SSF51045">
    <property type="entry name" value="WW domain"/>
    <property type="match status" value="2"/>
</dbReference>
<dbReference type="EC" id="2.3.2.26" evidence="3"/>
<dbReference type="Gene3D" id="2.60.40.150">
    <property type="entry name" value="C2 domain"/>
    <property type="match status" value="1"/>
</dbReference>
<dbReference type="InterPro" id="IPR000008">
    <property type="entry name" value="C2_dom"/>
</dbReference>
<evidence type="ECO:0000256" key="1">
    <source>
        <dbReference type="ARBA" id="ARBA00000885"/>
    </source>
</evidence>
<dbReference type="InterPro" id="IPR036020">
    <property type="entry name" value="WW_dom_sf"/>
</dbReference>
<dbReference type="PROSITE" id="PS50237">
    <property type="entry name" value="HECT"/>
    <property type="match status" value="1"/>
</dbReference>
<organism evidence="13 14">
    <name type="scientific">Macrostomum lignano</name>
    <dbReference type="NCBI Taxonomy" id="282301"/>
    <lineage>
        <taxon>Eukaryota</taxon>
        <taxon>Metazoa</taxon>
        <taxon>Spiralia</taxon>
        <taxon>Lophotrochozoa</taxon>
        <taxon>Platyhelminthes</taxon>
        <taxon>Rhabditophora</taxon>
        <taxon>Macrostomorpha</taxon>
        <taxon>Macrostomida</taxon>
        <taxon>Macrostomidae</taxon>
        <taxon>Macrostomum</taxon>
    </lineage>
</organism>
<dbReference type="GO" id="GO:0043161">
    <property type="term" value="P:proteasome-mediated ubiquitin-dependent protein catabolic process"/>
    <property type="evidence" value="ECO:0007669"/>
    <property type="project" value="TreeGrafter"/>
</dbReference>
<dbReference type="PROSITE" id="PS01159">
    <property type="entry name" value="WW_DOMAIN_1"/>
    <property type="match status" value="2"/>
</dbReference>
<dbReference type="PIRSF" id="PIRSF001569">
    <property type="entry name" value="E3_ub_ligase_SMURF1"/>
    <property type="match status" value="1"/>
</dbReference>
<dbReference type="GO" id="GO:0061630">
    <property type="term" value="F:ubiquitin protein ligase activity"/>
    <property type="evidence" value="ECO:0007669"/>
    <property type="project" value="UniProtKB-EC"/>
</dbReference>
<dbReference type="Gene3D" id="2.20.70.10">
    <property type="match status" value="1"/>
</dbReference>
<dbReference type="FunFam" id="3.30.2410.10:FF:000001">
    <property type="entry name" value="E3 ubiquitin-protein ligase NEDD4-like"/>
    <property type="match status" value="1"/>
</dbReference>
<dbReference type="Pfam" id="PF00397">
    <property type="entry name" value="WW"/>
    <property type="match status" value="2"/>
</dbReference>
<feature type="compositionally biased region" description="Low complexity" evidence="9">
    <location>
        <begin position="178"/>
        <end position="187"/>
    </location>
</feature>
<dbReference type="SMART" id="SM00119">
    <property type="entry name" value="HECTc"/>
    <property type="match status" value="1"/>
</dbReference>
<feature type="domain" description="WW" evidence="11">
    <location>
        <begin position="215"/>
        <end position="248"/>
    </location>
</feature>
<dbReference type="InterPro" id="IPR050409">
    <property type="entry name" value="E3_ubiq-protein_ligase"/>
</dbReference>
<reference evidence="14" key="1">
    <citation type="submission" date="2016-11" db="UniProtKB">
        <authorList>
            <consortium name="WormBaseParasite"/>
        </authorList>
    </citation>
    <scope>IDENTIFICATION</scope>
</reference>
<dbReference type="PROSITE" id="PS50004">
    <property type="entry name" value="C2"/>
    <property type="match status" value="1"/>
</dbReference>
<evidence type="ECO:0000256" key="4">
    <source>
        <dbReference type="ARBA" id="ARBA00022679"/>
    </source>
</evidence>
<dbReference type="FunFam" id="3.30.2160.10:FF:000001">
    <property type="entry name" value="E3 ubiquitin-protein ligase NEDD4-like"/>
    <property type="match status" value="1"/>
</dbReference>
<dbReference type="UniPathway" id="UPA00143"/>
<dbReference type="InterPro" id="IPR001202">
    <property type="entry name" value="WW_dom"/>
</dbReference>
<dbReference type="InterPro" id="IPR035983">
    <property type="entry name" value="Hect_E3_ubiquitin_ligase"/>
</dbReference>
<dbReference type="Proteomes" id="UP000095280">
    <property type="component" value="Unplaced"/>
</dbReference>
<evidence type="ECO:0000256" key="6">
    <source>
        <dbReference type="ARBA" id="ARBA00022786"/>
    </source>
</evidence>
<dbReference type="WBParaSite" id="maker-uti_cns_0014982-snap-gene-0.3-mRNA-1">
    <property type="protein sequence ID" value="maker-uti_cns_0014982-snap-gene-0.3-mRNA-1"/>
    <property type="gene ID" value="maker-uti_cns_0014982-snap-gene-0.3"/>
</dbReference>
<comment type="pathway">
    <text evidence="2">Protein modification; protein ubiquitination.</text>
</comment>
<dbReference type="SUPFAM" id="SSF49562">
    <property type="entry name" value="C2 domain (Calcium/lipid-binding domain, CaLB)"/>
    <property type="match status" value="1"/>
</dbReference>
<dbReference type="PROSITE" id="PS50020">
    <property type="entry name" value="WW_DOMAIN_2"/>
    <property type="match status" value="2"/>
</dbReference>
<dbReference type="FunFam" id="3.90.1750.10:FF:000079">
    <property type="entry name" value="E3 ubiquitin-protein ligase"/>
    <property type="match status" value="1"/>
</dbReference>
<evidence type="ECO:0000256" key="8">
    <source>
        <dbReference type="PROSITE-ProRule" id="PRU00104"/>
    </source>
</evidence>
<evidence type="ECO:0000313" key="13">
    <source>
        <dbReference type="Proteomes" id="UP000095280"/>
    </source>
</evidence>
<dbReference type="SUPFAM" id="SSF56204">
    <property type="entry name" value="Hect, E3 ligase catalytic domain"/>
    <property type="match status" value="1"/>
</dbReference>
<dbReference type="GO" id="GO:0005737">
    <property type="term" value="C:cytoplasm"/>
    <property type="evidence" value="ECO:0007669"/>
    <property type="project" value="UniProtKB-ARBA"/>
</dbReference>
<dbReference type="SMART" id="SM00239">
    <property type="entry name" value="C2"/>
    <property type="match status" value="1"/>
</dbReference>
<feature type="compositionally biased region" description="Low complexity" evidence="9">
    <location>
        <begin position="141"/>
        <end position="153"/>
    </location>
</feature>
<keyword evidence="6 8" id="KW-0833">Ubl conjugation pathway</keyword>
<dbReference type="CDD" id="cd00078">
    <property type="entry name" value="HECTc"/>
    <property type="match status" value="1"/>
</dbReference>
<feature type="domain" description="HECT" evidence="12">
    <location>
        <begin position="354"/>
        <end position="695"/>
    </location>
</feature>
<proteinExistence type="predicted"/>
<evidence type="ECO:0000256" key="5">
    <source>
        <dbReference type="ARBA" id="ARBA00022737"/>
    </source>
</evidence>
<protein>
    <recommendedName>
        <fullName evidence="3">HECT-type E3 ubiquitin transferase</fullName>
        <ecNumber evidence="3">2.3.2.26</ecNumber>
    </recommendedName>
</protein>
<keyword evidence="5" id="KW-0677">Repeat</keyword>
<keyword evidence="13" id="KW-1185">Reference proteome</keyword>
<keyword evidence="4" id="KW-0808">Transferase</keyword>
<dbReference type="AlphaFoldDB" id="A0A1I8IPB3"/>
<sequence>MAVKIRLTILSAKNLWKKDFFKYPDPLVRVAVDGSGQESTTACVKGSLDPQWNEYFDFYIRTGDSISLTVYNQRKLAKKSRCDINESMRSAFLGCVLLDPQRIAEAQNQGCQKFDLVKGAENPEADGVRGCLLISIETRGQPPQQQQQQQPAQDNFGHRQQSRRSSHRHHRQHRHEASAASAVAGTADPLSSSENQQRRHQSYLSRCQLHLSVQSDAPDEWQQCQTPQGQVYFLNRSTGLTTWQDPRVSTVVDSAALGPLPEGWEERRTATGKPYFVNHAARTSQFADPRLLQRQQKSPQVKKQQQQQPRDLVQKMRVLREAIKALQPDQGHCRLEISRSDILEDSYRQVMRLRPKDLRRRLLVKFRGEEGLDYGGVAREWFYLLSQQMLNPAYGLFQYARDDVYLLQINPDSGVNSDHLTYFHFVGRIMGLALFHHHYLDGGFTLPLYKHLLGRPVSLPDLESVDPVLYNSLCWILNNDITGVLEHTFSVEHQSFGAMEVHELIPGGKSVPVTQDNKREYVQLYVRWRCLQGIEAQLLALQRGFHELLPPDRLPALRDFDERELELMLNGLGRIDVDDWRSNTRLKRCRHDDAVVRWFWEAVESFSPEQRARLLQFVTGSSRLPLQGFSALRGSVGGSEARLFTLQLVRDLDTRSLPVAHTCFNRLDLPVYESAAQLRAKLLQAVEETCGFNVE</sequence>
<feature type="region of interest" description="Disordered" evidence="9">
    <location>
        <begin position="139"/>
        <end position="201"/>
    </location>
</feature>
<feature type="active site" description="Glycyl thioester intermediate" evidence="7 8">
    <location>
        <position position="663"/>
    </location>
</feature>
<dbReference type="InterPro" id="IPR024928">
    <property type="entry name" value="E3_ub_ligase_SMURF1"/>
</dbReference>
<dbReference type="PANTHER" id="PTHR11254">
    <property type="entry name" value="HECT DOMAIN UBIQUITIN-PROTEIN LIGASE"/>
    <property type="match status" value="1"/>
</dbReference>
<feature type="compositionally biased region" description="Basic residues" evidence="9">
    <location>
        <begin position="160"/>
        <end position="174"/>
    </location>
</feature>
<feature type="domain" description="WW" evidence="11">
    <location>
        <begin position="258"/>
        <end position="291"/>
    </location>
</feature>
<dbReference type="CDD" id="cd00201">
    <property type="entry name" value="WW"/>
    <property type="match status" value="2"/>
</dbReference>